<feature type="transmembrane region" description="Helical" evidence="1">
    <location>
        <begin position="58"/>
        <end position="78"/>
    </location>
</feature>
<accession>A0A9X2DYW3</accession>
<gene>
    <name evidence="2" type="ORF">NB037_10580</name>
</gene>
<keyword evidence="3" id="KW-1185">Reference proteome</keyword>
<dbReference type="RefSeq" id="WP_251945618.1">
    <property type="nucleotide sequence ID" value="NZ_JAMRYM010000040.1"/>
</dbReference>
<feature type="transmembrane region" description="Helical" evidence="1">
    <location>
        <begin position="28"/>
        <end position="52"/>
    </location>
</feature>
<dbReference type="Proteomes" id="UP001155240">
    <property type="component" value="Unassembled WGS sequence"/>
</dbReference>
<dbReference type="AlphaFoldDB" id="A0A9X2DYW3"/>
<comment type="caution">
    <text evidence="2">The sequence shown here is derived from an EMBL/GenBank/DDBJ whole genome shotgun (WGS) entry which is preliminary data.</text>
</comment>
<keyword evidence="1" id="KW-1133">Transmembrane helix</keyword>
<keyword evidence="1" id="KW-0812">Transmembrane</keyword>
<evidence type="ECO:0000313" key="2">
    <source>
        <dbReference type="EMBL" id="MCM6762861.1"/>
    </source>
</evidence>
<evidence type="ECO:0000256" key="1">
    <source>
        <dbReference type="SAM" id="Phobius"/>
    </source>
</evidence>
<proteinExistence type="predicted"/>
<name>A0A9X2DYW3_9MICO</name>
<organism evidence="2 3">
    <name type="scientific">Rathayibacter rubneri</name>
    <dbReference type="NCBI Taxonomy" id="2950106"/>
    <lineage>
        <taxon>Bacteria</taxon>
        <taxon>Bacillati</taxon>
        <taxon>Actinomycetota</taxon>
        <taxon>Actinomycetes</taxon>
        <taxon>Micrococcales</taxon>
        <taxon>Microbacteriaceae</taxon>
        <taxon>Rathayibacter</taxon>
    </lineage>
</organism>
<reference evidence="2" key="1">
    <citation type="submission" date="2022-06" db="EMBL/GenBank/DDBJ databases">
        <title>Whole genome shotgun sequencing (WGS) of Rathayibacter sp. ZW T2_19, isolated from stored onions (Allium cepa).</title>
        <authorList>
            <person name="Stoll D.A."/>
            <person name="Huch M."/>
        </authorList>
    </citation>
    <scope>NUCLEOTIDE SEQUENCE</scope>
    <source>
        <strain evidence="2">ZW T2_19</strain>
    </source>
</reference>
<keyword evidence="1" id="KW-0472">Membrane</keyword>
<protein>
    <submittedName>
        <fullName evidence="2">Uncharacterized protein</fullName>
    </submittedName>
</protein>
<feature type="transmembrane region" description="Helical" evidence="1">
    <location>
        <begin position="6"/>
        <end position="21"/>
    </location>
</feature>
<sequence length="101" mass="10477">MELLFVTIGGVLLGLAARYSLPHRHLHGAVLVPALGGVVAAVLWVALTWAGLPWDGGLIWVLALALTAIAVVVADLALGRARARRDDASLEAMLAGRVAAH</sequence>
<dbReference type="EMBL" id="JAMRYM010000040">
    <property type="protein sequence ID" value="MCM6762861.1"/>
    <property type="molecule type" value="Genomic_DNA"/>
</dbReference>
<evidence type="ECO:0000313" key="3">
    <source>
        <dbReference type="Proteomes" id="UP001155240"/>
    </source>
</evidence>